<accession>A0A8J4V0A9</accession>
<dbReference type="AlphaFoldDB" id="A0A8J4V0A9"/>
<dbReference type="PANTHER" id="PTHR32556">
    <property type="entry name" value="F-BOX DOMAIN-CONTAINING PROTEIN-RELATED-RELATED"/>
    <property type="match status" value="1"/>
</dbReference>
<comment type="caution">
    <text evidence="1">The sequence shown here is derived from an EMBL/GenBank/DDBJ whole genome shotgun (WGS) entry which is preliminary data.</text>
</comment>
<gene>
    <name evidence="1" type="ORF">CYY_003284</name>
</gene>
<dbReference type="Proteomes" id="UP000695562">
    <property type="component" value="Unassembled WGS sequence"/>
</dbReference>
<proteinExistence type="predicted"/>
<protein>
    <submittedName>
        <fullName evidence="1">Uncharacterized protein</fullName>
    </submittedName>
</protein>
<reference evidence="1" key="1">
    <citation type="submission" date="2020-01" db="EMBL/GenBank/DDBJ databases">
        <title>Development of genomics and gene disruption for Polysphondylium violaceum indicates a role for the polyketide synthase stlB in stalk morphogenesis.</title>
        <authorList>
            <person name="Narita B."/>
            <person name="Kawabe Y."/>
            <person name="Kin K."/>
            <person name="Saito T."/>
            <person name="Gibbs R."/>
            <person name="Kuspa A."/>
            <person name="Muzny D."/>
            <person name="Queller D."/>
            <person name="Richards S."/>
            <person name="Strassman J."/>
            <person name="Sucgang R."/>
            <person name="Worley K."/>
            <person name="Schaap P."/>
        </authorList>
    </citation>
    <scope>NUCLEOTIDE SEQUENCE</scope>
    <source>
        <strain evidence="1">QSvi11</strain>
    </source>
</reference>
<dbReference type="PANTHER" id="PTHR32556:SF18">
    <property type="match status" value="1"/>
</dbReference>
<dbReference type="OrthoDB" id="23031at2759"/>
<evidence type="ECO:0000313" key="1">
    <source>
        <dbReference type="EMBL" id="KAF2075405.1"/>
    </source>
</evidence>
<keyword evidence="2" id="KW-1185">Reference proteome</keyword>
<dbReference type="EMBL" id="AJWJ01000101">
    <property type="protein sequence ID" value="KAF2075405.1"/>
    <property type="molecule type" value="Genomic_DNA"/>
</dbReference>
<name>A0A8J4V0A9_9MYCE</name>
<sequence length="398" mass="47730">MFPKVIQKYLLDIIIDHYRLNEYSPVCEIRNCALVNWEWFNYLSIFTSRERIIGHDVLKIKKYVDGADKNNDSQLYQFIKYDKIQYLMLEFFQIDQNAIYIINNDLVDLKKVTLIQKKQSEKEDHVKIIWNMSVCNKILIDLNQLRPNLDINVDFFINSPSRINIQQNFLQESVRFQTNDIKLKFYYQEHAPFDEFILCLKPKSIYLQALELPDKSKFHIPWLHTLSISNRFYEKVVIKDDYLPLFALLRFLQSPNLHSFKFQLQFHMLYKLYSSTEGFVHQEIVQENHDDYTFCSHYKQQRMPSQEIPPFYRAIWNQCLKLLTFSSTLKNLSISDSLCFCDSHSELTVPLDLKRDFTQVLCYNTSLENVTFKNINFISFEMIKEIKVFNKNLNIKLK</sequence>
<organism evidence="1 2">
    <name type="scientific">Polysphondylium violaceum</name>
    <dbReference type="NCBI Taxonomy" id="133409"/>
    <lineage>
        <taxon>Eukaryota</taxon>
        <taxon>Amoebozoa</taxon>
        <taxon>Evosea</taxon>
        <taxon>Eumycetozoa</taxon>
        <taxon>Dictyostelia</taxon>
        <taxon>Dictyosteliales</taxon>
        <taxon>Dictyosteliaceae</taxon>
        <taxon>Polysphondylium</taxon>
    </lineage>
</organism>
<evidence type="ECO:0000313" key="2">
    <source>
        <dbReference type="Proteomes" id="UP000695562"/>
    </source>
</evidence>